<evidence type="ECO:0000256" key="19">
    <source>
        <dbReference type="HAMAP-Rule" id="MF_00719"/>
    </source>
</evidence>
<comment type="catalytic activity">
    <reaction evidence="18 19">
        <text>alpha-ribazole 5'-phosphate + adenosylcob(III)inamide-GDP = adenosylcob(III)alamin 5'-phosphate + GMP + H(+)</text>
        <dbReference type="Rhea" id="RHEA:23560"/>
        <dbReference type="ChEBI" id="CHEBI:15378"/>
        <dbReference type="ChEBI" id="CHEBI:57918"/>
        <dbReference type="ChEBI" id="CHEBI:58115"/>
        <dbReference type="ChEBI" id="CHEBI:60487"/>
        <dbReference type="ChEBI" id="CHEBI:60493"/>
        <dbReference type="EC" id="2.7.8.26"/>
    </reaction>
</comment>
<dbReference type="AlphaFoldDB" id="A0A842I353"/>
<dbReference type="EMBL" id="JACLQD010000001">
    <property type="protein sequence ID" value="MBC2833903.1"/>
    <property type="molecule type" value="Genomic_DNA"/>
</dbReference>
<comment type="pathway">
    <text evidence="3 19">Cofactor biosynthesis; adenosylcobalamin biosynthesis; adenosylcobalamin from cob(II)yrinate a,c-diamide: step 7/7.</text>
</comment>
<evidence type="ECO:0000256" key="14">
    <source>
        <dbReference type="ARBA" id="ARBA00025228"/>
    </source>
</evidence>
<evidence type="ECO:0000256" key="3">
    <source>
        <dbReference type="ARBA" id="ARBA00004663"/>
    </source>
</evidence>
<gene>
    <name evidence="19" type="primary">cobS</name>
    <name evidence="20" type="ORF">H7F16_00190</name>
</gene>
<dbReference type="RefSeq" id="WP_185795543.1">
    <property type="nucleotide sequence ID" value="NZ_JACLQD010000001.1"/>
</dbReference>
<evidence type="ECO:0000256" key="5">
    <source>
        <dbReference type="ARBA" id="ARBA00013200"/>
    </source>
</evidence>
<comment type="subcellular location">
    <subcellularLocation>
        <location evidence="2 19">Cell membrane</location>
        <topology evidence="2 19">Multi-pass membrane protein</topology>
    </subcellularLocation>
</comment>
<evidence type="ECO:0000256" key="12">
    <source>
        <dbReference type="ARBA" id="ARBA00022989"/>
    </source>
</evidence>
<evidence type="ECO:0000313" key="20">
    <source>
        <dbReference type="EMBL" id="MBC2833903.1"/>
    </source>
</evidence>
<feature type="transmembrane region" description="Helical" evidence="19">
    <location>
        <begin position="41"/>
        <end position="63"/>
    </location>
</feature>
<name>A0A842I353_9RHOB</name>
<keyword evidence="11 19" id="KW-0460">Magnesium</keyword>
<dbReference type="PANTHER" id="PTHR34148">
    <property type="entry name" value="ADENOSYLCOBINAMIDE-GDP RIBAZOLETRANSFERASE"/>
    <property type="match status" value="1"/>
</dbReference>
<evidence type="ECO:0000256" key="4">
    <source>
        <dbReference type="ARBA" id="ARBA00010561"/>
    </source>
</evidence>
<dbReference type="GO" id="GO:0009236">
    <property type="term" value="P:cobalamin biosynthetic process"/>
    <property type="evidence" value="ECO:0007669"/>
    <property type="project" value="UniProtKB-UniRule"/>
</dbReference>
<evidence type="ECO:0000256" key="17">
    <source>
        <dbReference type="ARBA" id="ARBA00048623"/>
    </source>
</evidence>
<organism evidence="20 21">
    <name type="scientific">Paragemmobacter straminiformis</name>
    <dbReference type="NCBI Taxonomy" id="2045119"/>
    <lineage>
        <taxon>Bacteria</taxon>
        <taxon>Pseudomonadati</taxon>
        <taxon>Pseudomonadota</taxon>
        <taxon>Alphaproteobacteria</taxon>
        <taxon>Rhodobacterales</taxon>
        <taxon>Paracoccaceae</taxon>
        <taxon>Paragemmobacter</taxon>
    </lineage>
</organism>
<dbReference type="Proteomes" id="UP000555411">
    <property type="component" value="Unassembled WGS sequence"/>
</dbReference>
<evidence type="ECO:0000256" key="16">
    <source>
        <dbReference type="ARBA" id="ARBA00032853"/>
    </source>
</evidence>
<evidence type="ECO:0000256" key="15">
    <source>
        <dbReference type="ARBA" id="ARBA00032605"/>
    </source>
</evidence>
<evidence type="ECO:0000256" key="1">
    <source>
        <dbReference type="ARBA" id="ARBA00001946"/>
    </source>
</evidence>
<comment type="function">
    <text evidence="14 19">Joins adenosylcobinamide-GDP and alpha-ribazole to generate adenosylcobalamin (Ado-cobalamin). Also synthesizes adenosylcobalamin 5'-phosphate from adenosylcobinamide-GDP and alpha-ribazole 5'-phosphate.</text>
</comment>
<feature type="transmembrane region" description="Helical" evidence="19">
    <location>
        <begin position="186"/>
        <end position="219"/>
    </location>
</feature>
<accession>A0A842I353</accession>
<dbReference type="UniPathway" id="UPA00148">
    <property type="reaction ID" value="UER00238"/>
</dbReference>
<evidence type="ECO:0000256" key="18">
    <source>
        <dbReference type="ARBA" id="ARBA00049504"/>
    </source>
</evidence>
<evidence type="ECO:0000256" key="13">
    <source>
        <dbReference type="ARBA" id="ARBA00023136"/>
    </source>
</evidence>
<dbReference type="GO" id="GO:0005886">
    <property type="term" value="C:plasma membrane"/>
    <property type="evidence" value="ECO:0007669"/>
    <property type="project" value="UniProtKB-SubCell"/>
</dbReference>
<keyword evidence="7 19" id="KW-1003">Cell membrane</keyword>
<evidence type="ECO:0000256" key="11">
    <source>
        <dbReference type="ARBA" id="ARBA00022842"/>
    </source>
</evidence>
<comment type="cofactor">
    <cofactor evidence="1 19">
        <name>Mg(2+)</name>
        <dbReference type="ChEBI" id="CHEBI:18420"/>
    </cofactor>
</comment>
<reference evidence="20 21" key="1">
    <citation type="journal article" date="2017" name="Int. J. Syst. Evol. Microbiol.">
        <title>Gemmobacter straminiformis sp. nov., isolated from an artificial fountain.</title>
        <authorList>
            <person name="Kang J.Y."/>
            <person name="Kim M.J."/>
            <person name="Chun J."/>
            <person name="Son K.P."/>
            <person name="Jahng K.Y."/>
        </authorList>
    </citation>
    <scope>NUCLEOTIDE SEQUENCE [LARGE SCALE GENOMIC DNA]</scope>
    <source>
        <strain evidence="20 21">CAM-8</strain>
    </source>
</reference>
<protein>
    <recommendedName>
        <fullName evidence="6 19">Adenosylcobinamide-GDP ribazoletransferase</fullName>
        <ecNumber evidence="5 19">2.7.8.26</ecNumber>
    </recommendedName>
    <alternativeName>
        <fullName evidence="16 19">Cobalamin synthase</fullName>
    </alternativeName>
    <alternativeName>
        <fullName evidence="15 19">Cobalamin-5'-phosphate synthase</fullName>
    </alternativeName>
</protein>
<dbReference type="InterPro" id="IPR003805">
    <property type="entry name" value="CobS"/>
</dbReference>
<dbReference type="Pfam" id="PF02654">
    <property type="entry name" value="CobS"/>
    <property type="match status" value="1"/>
</dbReference>
<feature type="transmembrane region" description="Helical" evidence="19">
    <location>
        <begin position="145"/>
        <end position="166"/>
    </location>
</feature>
<evidence type="ECO:0000256" key="6">
    <source>
        <dbReference type="ARBA" id="ARBA00015850"/>
    </source>
</evidence>
<keyword evidence="9 19" id="KW-0808">Transferase</keyword>
<evidence type="ECO:0000256" key="10">
    <source>
        <dbReference type="ARBA" id="ARBA00022692"/>
    </source>
</evidence>
<dbReference type="GO" id="GO:0008818">
    <property type="term" value="F:cobalamin 5'-phosphate synthase activity"/>
    <property type="evidence" value="ECO:0007669"/>
    <property type="project" value="UniProtKB-UniRule"/>
</dbReference>
<comment type="caution">
    <text evidence="20">The sequence shown here is derived from an EMBL/GenBank/DDBJ whole genome shotgun (WGS) entry which is preliminary data.</text>
</comment>
<keyword evidence="10 19" id="KW-0812">Transmembrane</keyword>
<keyword evidence="12 19" id="KW-1133">Transmembrane helix</keyword>
<comment type="catalytic activity">
    <reaction evidence="17 19">
        <text>alpha-ribazole + adenosylcob(III)inamide-GDP = adenosylcob(III)alamin + GMP + H(+)</text>
        <dbReference type="Rhea" id="RHEA:16049"/>
        <dbReference type="ChEBI" id="CHEBI:10329"/>
        <dbReference type="ChEBI" id="CHEBI:15378"/>
        <dbReference type="ChEBI" id="CHEBI:18408"/>
        <dbReference type="ChEBI" id="CHEBI:58115"/>
        <dbReference type="ChEBI" id="CHEBI:60487"/>
        <dbReference type="EC" id="2.7.8.26"/>
    </reaction>
</comment>
<keyword evidence="8 19" id="KW-0169">Cobalamin biosynthesis</keyword>
<comment type="similarity">
    <text evidence="4 19">Belongs to the CobS family.</text>
</comment>
<dbReference type="EC" id="2.7.8.26" evidence="5 19"/>
<evidence type="ECO:0000256" key="9">
    <source>
        <dbReference type="ARBA" id="ARBA00022679"/>
    </source>
</evidence>
<feature type="transmembrane region" description="Helical" evidence="19">
    <location>
        <begin position="70"/>
        <end position="87"/>
    </location>
</feature>
<keyword evidence="21" id="KW-1185">Reference proteome</keyword>
<evidence type="ECO:0000256" key="2">
    <source>
        <dbReference type="ARBA" id="ARBA00004651"/>
    </source>
</evidence>
<dbReference type="HAMAP" id="MF_00719">
    <property type="entry name" value="CobS"/>
    <property type="match status" value="1"/>
</dbReference>
<dbReference type="PANTHER" id="PTHR34148:SF1">
    <property type="entry name" value="ADENOSYLCOBINAMIDE-GDP RIBAZOLETRANSFERASE"/>
    <property type="match status" value="1"/>
</dbReference>
<sequence>MRPSDTDPARLALQDLVSAFGLLTRLPVPQGWPMRGAASAWAWPVVGLAVALVAAAAGSLALALGLPAGVAAAVTLAASALVTGAMHEDGLADTTDGLFGGWSRERRLEIMKDSAIGSYGTLALVFTALTRWSALTALMAAGAHWAGLVAAAALGRAAMAVVMQALPNARDTGLSSSVGRPGPRIAAASAAIALVIAALATGTASFAIVPTAALAALAVALLARARIGGQTGDILGATQFLAETAALATAAALLV</sequence>
<evidence type="ECO:0000256" key="8">
    <source>
        <dbReference type="ARBA" id="ARBA00022573"/>
    </source>
</evidence>
<proteinExistence type="inferred from homology"/>
<evidence type="ECO:0000256" key="7">
    <source>
        <dbReference type="ARBA" id="ARBA00022475"/>
    </source>
</evidence>
<keyword evidence="13 19" id="KW-0472">Membrane</keyword>
<feature type="transmembrane region" description="Helical" evidence="19">
    <location>
        <begin position="116"/>
        <end position="138"/>
    </location>
</feature>
<evidence type="ECO:0000313" key="21">
    <source>
        <dbReference type="Proteomes" id="UP000555411"/>
    </source>
</evidence>
<dbReference type="GO" id="GO:0051073">
    <property type="term" value="F:adenosylcobinamide-GDP ribazoletransferase activity"/>
    <property type="evidence" value="ECO:0007669"/>
    <property type="project" value="UniProtKB-UniRule"/>
</dbReference>